<organism evidence="1">
    <name type="scientific">Tanacetum cinerariifolium</name>
    <name type="common">Dalmatian daisy</name>
    <name type="synonym">Chrysanthemum cinerariifolium</name>
    <dbReference type="NCBI Taxonomy" id="118510"/>
    <lineage>
        <taxon>Eukaryota</taxon>
        <taxon>Viridiplantae</taxon>
        <taxon>Streptophyta</taxon>
        <taxon>Embryophyta</taxon>
        <taxon>Tracheophyta</taxon>
        <taxon>Spermatophyta</taxon>
        <taxon>Magnoliopsida</taxon>
        <taxon>eudicotyledons</taxon>
        <taxon>Gunneridae</taxon>
        <taxon>Pentapetalae</taxon>
        <taxon>asterids</taxon>
        <taxon>campanulids</taxon>
        <taxon>Asterales</taxon>
        <taxon>Asteraceae</taxon>
        <taxon>Asteroideae</taxon>
        <taxon>Anthemideae</taxon>
        <taxon>Anthemidinae</taxon>
        <taxon>Tanacetum</taxon>
    </lineage>
</organism>
<dbReference type="EMBL" id="BKCJ011291236">
    <property type="protein sequence ID" value="GFD16138.1"/>
    <property type="molecule type" value="Genomic_DNA"/>
</dbReference>
<gene>
    <name evidence="1" type="ORF">Tci_888107</name>
</gene>
<comment type="caution">
    <text evidence="1">The sequence shown here is derived from an EMBL/GenBank/DDBJ whole genome shotgun (WGS) entry which is preliminary data.</text>
</comment>
<name>A0A699U4F8_TANCI</name>
<accession>A0A699U4F8</accession>
<proteinExistence type="predicted"/>
<sequence length="31" mass="3477">MLIRSIPENLKTLARGFCLQVFIFSASLGNH</sequence>
<feature type="non-terminal residue" evidence="1">
    <location>
        <position position="31"/>
    </location>
</feature>
<evidence type="ECO:0000313" key="1">
    <source>
        <dbReference type="EMBL" id="GFD16138.1"/>
    </source>
</evidence>
<protein>
    <submittedName>
        <fullName evidence="1">Uncharacterized protein</fullName>
    </submittedName>
</protein>
<reference evidence="1" key="1">
    <citation type="journal article" date="2019" name="Sci. Rep.">
        <title>Draft genome of Tanacetum cinerariifolium, the natural source of mosquito coil.</title>
        <authorList>
            <person name="Yamashiro T."/>
            <person name="Shiraishi A."/>
            <person name="Satake H."/>
            <person name="Nakayama K."/>
        </authorList>
    </citation>
    <scope>NUCLEOTIDE SEQUENCE</scope>
</reference>
<dbReference type="AlphaFoldDB" id="A0A699U4F8"/>